<reference evidence="2" key="1">
    <citation type="journal article" date="2015" name="Nat. Genet.">
        <title>The genome and transcriptome of the zoonotic hookworm Ancylostoma ceylanicum identify infection-specific gene families.</title>
        <authorList>
            <person name="Schwarz E.M."/>
            <person name="Hu Y."/>
            <person name="Antoshechkin I."/>
            <person name="Miller M.M."/>
            <person name="Sternberg P.W."/>
            <person name="Aroian R.V."/>
        </authorList>
    </citation>
    <scope>NUCLEOTIDE SEQUENCE</scope>
    <source>
        <strain evidence="2">HY135</strain>
    </source>
</reference>
<comment type="caution">
    <text evidence="1">The sequence shown here is derived from an EMBL/GenBank/DDBJ whole genome shotgun (WGS) entry which is preliminary data.</text>
</comment>
<protein>
    <submittedName>
        <fullName evidence="1">Uncharacterized protein</fullName>
    </submittedName>
</protein>
<organism evidence="1 2">
    <name type="scientific">Ancylostoma ceylanicum</name>
    <dbReference type="NCBI Taxonomy" id="53326"/>
    <lineage>
        <taxon>Eukaryota</taxon>
        <taxon>Metazoa</taxon>
        <taxon>Ecdysozoa</taxon>
        <taxon>Nematoda</taxon>
        <taxon>Chromadorea</taxon>
        <taxon>Rhabditida</taxon>
        <taxon>Rhabditina</taxon>
        <taxon>Rhabditomorpha</taxon>
        <taxon>Strongyloidea</taxon>
        <taxon>Ancylostomatidae</taxon>
        <taxon>Ancylostomatinae</taxon>
        <taxon>Ancylostoma</taxon>
    </lineage>
</organism>
<sequence>MLPHLPRVISTIDAPLRLDATCITEITLGKRVNVPQLYPNLAVDTDENSLPWEIPIILPGPVCIVWITQGKRIHAQVNDGQICEMLTRLPRVTSTRPR</sequence>
<dbReference type="AlphaFoldDB" id="A0A016UG07"/>
<accession>A0A016UG07</accession>
<dbReference type="EMBL" id="JARK01001378">
    <property type="protein sequence ID" value="EYC13797.1"/>
    <property type="molecule type" value="Genomic_DNA"/>
</dbReference>
<evidence type="ECO:0000313" key="2">
    <source>
        <dbReference type="Proteomes" id="UP000024635"/>
    </source>
</evidence>
<keyword evidence="2" id="KW-1185">Reference proteome</keyword>
<gene>
    <name evidence="1" type="primary">Acey_s0042.g535</name>
    <name evidence="1" type="ORF">Y032_0042g535</name>
</gene>
<name>A0A016UG07_9BILA</name>
<proteinExistence type="predicted"/>
<dbReference type="Proteomes" id="UP000024635">
    <property type="component" value="Unassembled WGS sequence"/>
</dbReference>
<evidence type="ECO:0000313" key="1">
    <source>
        <dbReference type="EMBL" id="EYC13797.1"/>
    </source>
</evidence>